<feature type="domain" description="Citrate transporter-like" evidence="9">
    <location>
        <begin position="19"/>
        <end position="370"/>
    </location>
</feature>
<dbReference type="AlphaFoldDB" id="A0A370DQM2"/>
<comment type="similarity">
    <text evidence="2">Belongs to the CitM (TC 2.A.11) transporter family.</text>
</comment>
<keyword evidence="11" id="KW-1185">Reference proteome</keyword>
<feature type="transmembrane region" description="Helical" evidence="8">
    <location>
        <begin position="180"/>
        <end position="202"/>
    </location>
</feature>
<keyword evidence="6 8" id="KW-1133">Transmembrane helix</keyword>
<dbReference type="InterPro" id="IPR051475">
    <property type="entry name" value="Diverse_Ion_Transporter"/>
</dbReference>
<dbReference type="Pfam" id="PF03600">
    <property type="entry name" value="CitMHS"/>
    <property type="match status" value="1"/>
</dbReference>
<name>A0A370DQM2_9GAMM</name>
<evidence type="ECO:0000256" key="2">
    <source>
        <dbReference type="ARBA" id="ARBA00009843"/>
    </source>
</evidence>
<dbReference type="EMBL" id="QFXE01000008">
    <property type="protein sequence ID" value="RDH86612.1"/>
    <property type="molecule type" value="Genomic_DNA"/>
</dbReference>
<evidence type="ECO:0000313" key="11">
    <source>
        <dbReference type="Proteomes" id="UP000254771"/>
    </source>
</evidence>
<organism evidence="10 11">
    <name type="scientific">endosymbiont of Escarpia spicata</name>
    <dbReference type="NCBI Taxonomy" id="2200908"/>
    <lineage>
        <taxon>Bacteria</taxon>
        <taxon>Pseudomonadati</taxon>
        <taxon>Pseudomonadota</taxon>
        <taxon>Gammaproteobacteria</taxon>
        <taxon>sulfur-oxidizing symbionts</taxon>
    </lineage>
</organism>
<feature type="transmembrane region" description="Helical" evidence="8">
    <location>
        <begin position="349"/>
        <end position="367"/>
    </location>
</feature>
<evidence type="ECO:0000256" key="8">
    <source>
        <dbReference type="SAM" id="Phobius"/>
    </source>
</evidence>
<evidence type="ECO:0000256" key="6">
    <source>
        <dbReference type="ARBA" id="ARBA00022989"/>
    </source>
</evidence>
<evidence type="ECO:0000256" key="5">
    <source>
        <dbReference type="ARBA" id="ARBA00022692"/>
    </source>
</evidence>
<evidence type="ECO:0000256" key="7">
    <source>
        <dbReference type="ARBA" id="ARBA00023136"/>
    </source>
</evidence>
<dbReference type="PANTHER" id="PTHR43568:SF1">
    <property type="entry name" value="P PROTEIN"/>
    <property type="match status" value="1"/>
</dbReference>
<evidence type="ECO:0000259" key="9">
    <source>
        <dbReference type="Pfam" id="PF03600"/>
    </source>
</evidence>
<reference evidence="10 11" key="1">
    <citation type="journal article" date="2018" name="ISME J.">
        <title>Endosymbiont genomes yield clues of tubeworm success.</title>
        <authorList>
            <person name="Li Y."/>
            <person name="Liles M.R."/>
            <person name="Halanych K.M."/>
        </authorList>
    </citation>
    <scope>NUCLEOTIDE SEQUENCE [LARGE SCALE GENOMIC DNA]</scope>
    <source>
        <strain evidence="10">A1462</strain>
    </source>
</reference>
<evidence type="ECO:0000256" key="3">
    <source>
        <dbReference type="ARBA" id="ARBA00022448"/>
    </source>
</evidence>
<keyword evidence="5 8" id="KW-0812">Transmembrane</keyword>
<evidence type="ECO:0000313" key="10">
    <source>
        <dbReference type="EMBL" id="RDH86612.1"/>
    </source>
</evidence>
<dbReference type="CDD" id="cd01116">
    <property type="entry name" value="P_permease"/>
    <property type="match status" value="1"/>
</dbReference>
<comment type="subcellular location">
    <subcellularLocation>
        <location evidence="1">Cell membrane</location>
        <topology evidence="1">Multi-pass membrane protein</topology>
    </subcellularLocation>
</comment>
<keyword evidence="3" id="KW-0813">Transport</keyword>
<keyword evidence="7 8" id="KW-0472">Membrane</keyword>
<feature type="transmembrane region" description="Helical" evidence="8">
    <location>
        <begin position="30"/>
        <end position="51"/>
    </location>
</feature>
<dbReference type="Proteomes" id="UP000254771">
    <property type="component" value="Unassembled WGS sequence"/>
</dbReference>
<keyword evidence="4" id="KW-1003">Cell membrane</keyword>
<comment type="caution">
    <text evidence="10">The sequence shown here is derived from an EMBL/GenBank/DDBJ whole genome shotgun (WGS) entry which is preliminary data.</text>
</comment>
<feature type="transmembrane region" description="Helical" evidence="8">
    <location>
        <begin position="63"/>
        <end position="81"/>
    </location>
</feature>
<protein>
    <submittedName>
        <fullName evidence="10">Citrate transporter</fullName>
    </submittedName>
</protein>
<feature type="transmembrane region" description="Helical" evidence="8">
    <location>
        <begin position="316"/>
        <end position="337"/>
    </location>
</feature>
<dbReference type="InterPro" id="IPR000802">
    <property type="entry name" value="Arsenical_pump_ArsB"/>
</dbReference>
<feature type="transmembrane region" description="Helical" evidence="8">
    <location>
        <begin position="250"/>
        <end position="267"/>
    </location>
</feature>
<dbReference type="PANTHER" id="PTHR43568">
    <property type="entry name" value="P PROTEIN"/>
    <property type="match status" value="1"/>
</dbReference>
<feature type="transmembrane region" description="Helical" evidence="8">
    <location>
        <begin position="222"/>
        <end position="244"/>
    </location>
</feature>
<feature type="transmembrane region" description="Helical" evidence="8">
    <location>
        <begin position="101"/>
        <end position="131"/>
    </location>
</feature>
<dbReference type="GO" id="GO:0015105">
    <property type="term" value="F:arsenite transmembrane transporter activity"/>
    <property type="evidence" value="ECO:0007669"/>
    <property type="project" value="InterPro"/>
</dbReference>
<feature type="transmembrane region" description="Helical" evidence="8">
    <location>
        <begin position="416"/>
        <end position="433"/>
    </location>
</feature>
<dbReference type="GO" id="GO:0005886">
    <property type="term" value="C:plasma membrane"/>
    <property type="evidence" value="ECO:0007669"/>
    <property type="project" value="UniProtKB-SubCell"/>
</dbReference>
<sequence>MTAFSDSMLAAALILVLAYALIFSEKLHRTSAAILGAVVMIGVGMSMDFYTQEEAIAAVDANTILLLAAMMMLVSLLRPTGAFEYMAVHITRWAKGDARLLLIYLSLAVSLISMILDNVTTVIVFAPLTVLICRLLRLNPMPYLMAEAMLSNIGGAATLVGDPPNLMIGSAGDISFNDFLFHMGPPVVVVWSGTVLLLLFLFRKQMRRGAGEVRELVDTHAIKDLAGLQKILVSLALVVGLFFVHHHFHFFPAYAAFIGLALALALMKPDMDTLFNGVNWSVLFFFAGLFMIVGGVEASGLLNLFGNSLAEMAREPGQLLLAGLMLMWIAAVLSAVVDNIPFTVTMIPIILGLESSGVNIAPLWWALALGVGLGGNGTHIGATANIIAVAESEHSNIPGARITPAVWMRTGIPTTFFSLILASLFYTLFFDIFR</sequence>
<dbReference type="InterPro" id="IPR004680">
    <property type="entry name" value="Cit_transptr-like_dom"/>
</dbReference>
<feature type="transmembrane region" description="Helical" evidence="8">
    <location>
        <begin position="274"/>
        <end position="296"/>
    </location>
</feature>
<evidence type="ECO:0000256" key="1">
    <source>
        <dbReference type="ARBA" id="ARBA00004651"/>
    </source>
</evidence>
<evidence type="ECO:0000256" key="4">
    <source>
        <dbReference type="ARBA" id="ARBA00022475"/>
    </source>
</evidence>
<dbReference type="PRINTS" id="PR00758">
    <property type="entry name" value="ARSENICPUMP"/>
</dbReference>
<gene>
    <name evidence="10" type="ORF">DIZ78_06810</name>
</gene>
<accession>A0A370DQM2</accession>
<feature type="transmembrane region" description="Helical" evidence="8">
    <location>
        <begin position="143"/>
        <end position="160"/>
    </location>
</feature>
<proteinExistence type="inferred from homology"/>